<gene>
    <name evidence="5" type="ORF">QPX54_02355</name>
</gene>
<dbReference type="CDD" id="cd03445">
    <property type="entry name" value="Thioesterase_II_repeat2"/>
    <property type="match status" value="1"/>
</dbReference>
<dbReference type="GO" id="GO:0006637">
    <property type="term" value="P:acyl-CoA metabolic process"/>
    <property type="evidence" value="ECO:0007669"/>
    <property type="project" value="InterPro"/>
</dbReference>
<evidence type="ECO:0000313" key="5">
    <source>
        <dbReference type="EMBL" id="MDK4325357.1"/>
    </source>
</evidence>
<evidence type="ECO:0000259" key="4">
    <source>
        <dbReference type="Pfam" id="PF20789"/>
    </source>
</evidence>
<dbReference type="PANTHER" id="PTHR11066">
    <property type="entry name" value="ACYL-COA THIOESTERASE"/>
    <property type="match status" value="1"/>
</dbReference>
<dbReference type="GO" id="GO:0047617">
    <property type="term" value="F:fatty acyl-CoA hydrolase activity"/>
    <property type="evidence" value="ECO:0007669"/>
    <property type="project" value="InterPro"/>
</dbReference>
<evidence type="ECO:0000256" key="1">
    <source>
        <dbReference type="ARBA" id="ARBA00006538"/>
    </source>
</evidence>
<dbReference type="CDD" id="cd03444">
    <property type="entry name" value="Thioesterase_II_repeat1"/>
    <property type="match status" value="1"/>
</dbReference>
<dbReference type="Proteomes" id="UP001226160">
    <property type="component" value="Unassembled WGS sequence"/>
</dbReference>
<sequence>MSTNSSEIDRILHVTEIPAPAYSAGVVDVNNNGDENGDGDEILSDRETRVAAIPNTRWFHASSVPTNLERTYGGQLVAQALAAANATVDKKKLHSLHTYFLKGGDAQLGIDVQVELVRDGRSFANRRVRVFQNEVEICHVSVSYHRSGDTGPSYGHDMPAVPKPETTPRAVFEDFSKSHTLDHSGDWDALVVPQEKVGDGFAPGNRLSMWIRYNGAITDGDNHHAAALGYISDSTLLSNATALEPDRHVQMASLDHSMWIFAPFRVDDWLLYDQWSPAAGAGRGFAMGRFFTSDGRLVAMATQEGLVRDHR</sequence>
<evidence type="ECO:0000259" key="3">
    <source>
        <dbReference type="Pfam" id="PF13622"/>
    </source>
</evidence>
<feature type="domain" description="Acyl-CoA thioesterase-like N-terminal HotDog" evidence="3">
    <location>
        <begin position="70"/>
        <end position="144"/>
    </location>
</feature>
<evidence type="ECO:0000256" key="2">
    <source>
        <dbReference type="ARBA" id="ARBA00022801"/>
    </source>
</evidence>
<comment type="similarity">
    <text evidence="1">Belongs to the C/M/P thioester hydrolase family.</text>
</comment>
<dbReference type="InterPro" id="IPR042171">
    <property type="entry name" value="Acyl-CoA_hotdog"/>
</dbReference>
<protein>
    <submittedName>
        <fullName evidence="5">Thioesterase family protein</fullName>
    </submittedName>
</protein>
<dbReference type="InterPro" id="IPR003703">
    <property type="entry name" value="Acyl_CoA_thio"/>
</dbReference>
<dbReference type="Pfam" id="PF13622">
    <property type="entry name" value="4HBT_3"/>
    <property type="match status" value="1"/>
</dbReference>
<dbReference type="EMBL" id="JASNVP010000002">
    <property type="protein sequence ID" value="MDK4325357.1"/>
    <property type="molecule type" value="Genomic_DNA"/>
</dbReference>
<evidence type="ECO:0000313" key="6">
    <source>
        <dbReference type="Proteomes" id="UP001226160"/>
    </source>
</evidence>
<accession>A0AAP4F5X8</accession>
<comment type="caution">
    <text evidence="5">The sequence shown here is derived from an EMBL/GenBank/DDBJ whole genome shotgun (WGS) entry which is preliminary data.</text>
</comment>
<dbReference type="Gene3D" id="2.40.160.210">
    <property type="entry name" value="Acyl-CoA thioesterase, double hotdog domain"/>
    <property type="match status" value="1"/>
</dbReference>
<dbReference type="GO" id="GO:0009062">
    <property type="term" value="P:fatty acid catabolic process"/>
    <property type="evidence" value="ECO:0007669"/>
    <property type="project" value="TreeGrafter"/>
</dbReference>
<dbReference type="AlphaFoldDB" id="A0AAP4F5X8"/>
<dbReference type="RefSeq" id="WP_126843764.1">
    <property type="nucleotide sequence ID" value="NZ_CP068160.1"/>
</dbReference>
<dbReference type="Pfam" id="PF20789">
    <property type="entry name" value="4HBT_3C"/>
    <property type="match status" value="1"/>
</dbReference>
<name>A0AAP4F5X8_9CORY</name>
<proteinExistence type="inferred from homology"/>
<dbReference type="InterPro" id="IPR029069">
    <property type="entry name" value="HotDog_dom_sf"/>
</dbReference>
<organism evidence="5 6">
    <name type="scientific">Corynebacterium propinquum</name>
    <dbReference type="NCBI Taxonomy" id="43769"/>
    <lineage>
        <taxon>Bacteria</taxon>
        <taxon>Bacillati</taxon>
        <taxon>Actinomycetota</taxon>
        <taxon>Actinomycetes</taxon>
        <taxon>Mycobacteriales</taxon>
        <taxon>Corynebacteriaceae</taxon>
        <taxon>Corynebacterium</taxon>
    </lineage>
</organism>
<dbReference type="PANTHER" id="PTHR11066:SF34">
    <property type="entry name" value="ACYL-COENZYME A THIOESTERASE 8"/>
    <property type="match status" value="1"/>
</dbReference>
<dbReference type="SUPFAM" id="SSF54637">
    <property type="entry name" value="Thioesterase/thiol ester dehydrase-isomerase"/>
    <property type="match status" value="2"/>
</dbReference>
<keyword evidence="2" id="KW-0378">Hydrolase</keyword>
<reference evidence="5" key="1">
    <citation type="submission" date="2023-05" db="EMBL/GenBank/DDBJ databases">
        <title>Metabolic capabilities are highly conserved among human nasal-associated Corynebacterium species in pangenomic analyses.</title>
        <authorList>
            <person name="Tran T.H."/>
            <person name="Roberts A.Q."/>
            <person name="Escapa I.F."/>
            <person name="Gao W."/>
            <person name="Conlan S."/>
            <person name="Kong H."/>
            <person name="Segre J.A."/>
            <person name="Kelly M.S."/>
            <person name="Lemon K.P."/>
        </authorList>
    </citation>
    <scope>NUCLEOTIDE SEQUENCE</scope>
    <source>
        <strain evidence="5">KPL2654</strain>
    </source>
</reference>
<feature type="domain" description="Acyl-CoA thioesterase-like C-terminal" evidence="4">
    <location>
        <begin position="198"/>
        <end position="307"/>
    </location>
</feature>
<dbReference type="InterPro" id="IPR049449">
    <property type="entry name" value="TesB_ACOT8-like_N"/>
</dbReference>
<dbReference type="InterPro" id="IPR049450">
    <property type="entry name" value="ACOT8-like_C"/>
</dbReference>